<name>A0A1V0SII6_9VIRU</name>
<accession>A0A1V0SII6</accession>
<feature type="transmembrane region" description="Helical" evidence="1">
    <location>
        <begin position="6"/>
        <end position="26"/>
    </location>
</feature>
<reference evidence="2" key="1">
    <citation type="journal article" date="2017" name="Science">
        <title>Giant viruses with an expanded complement of translation system components.</title>
        <authorList>
            <person name="Schulz F."/>
            <person name="Yutin N."/>
            <person name="Ivanova N.N."/>
            <person name="Ortega D.R."/>
            <person name="Lee T.K."/>
            <person name="Vierheilig J."/>
            <person name="Daims H."/>
            <person name="Horn M."/>
            <person name="Wagner M."/>
            <person name="Jensen G.J."/>
            <person name="Kyrpides N.C."/>
            <person name="Koonin E.V."/>
            <person name="Woyke T."/>
        </authorList>
    </citation>
    <scope>NUCLEOTIDE SEQUENCE</scope>
    <source>
        <strain evidence="2">KNV1</strain>
    </source>
</reference>
<sequence length="198" mass="22534">MDLNKIYKIILLALFIFAVSQIIRVWNTKYEHLDPALSLHQWANLAPLPSDNQRVDFYIKNDDRYNVENKYDPILVDPLISDPRLPCAGKNNWKTYQEPGANNTYSDLLWHQTSPRMVLQDNCLHCNKFNDNTNLNTPNGMASEFTSSYDKSLYTVKGALSDQNLMDPDASLEAPTNYARELSSLGSGLPPMNTYGQL</sequence>
<evidence type="ECO:0000313" key="2">
    <source>
        <dbReference type="EMBL" id="ARF11438.1"/>
    </source>
</evidence>
<keyword evidence="1" id="KW-0812">Transmembrane</keyword>
<keyword evidence="1" id="KW-0472">Membrane</keyword>
<organism evidence="2">
    <name type="scientific">Klosneuvirus KNV1</name>
    <dbReference type="NCBI Taxonomy" id="1977640"/>
    <lineage>
        <taxon>Viruses</taxon>
        <taxon>Varidnaviria</taxon>
        <taxon>Bamfordvirae</taxon>
        <taxon>Nucleocytoviricota</taxon>
        <taxon>Megaviricetes</taxon>
        <taxon>Imitervirales</taxon>
        <taxon>Mimiviridae</taxon>
        <taxon>Klosneuvirinae</taxon>
        <taxon>Klosneuvirus</taxon>
    </lineage>
</organism>
<dbReference type="EMBL" id="KY684108">
    <property type="protein sequence ID" value="ARF11438.1"/>
    <property type="molecule type" value="Genomic_DNA"/>
</dbReference>
<keyword evidence="1" id="KW-1133">Transmembrane helix</keyword>
<proteinExistence type="predicted"/>
<gene>
    <name evidence="2" type="ORF">Klosneuvirus_1_295</name>
</gene>
<protein>
    <submittedName>
        <fullName evidence="2">Uncharacterized protein</fullName>
    </submittedName>
</protein>
<evidence type="ECO:0000256" key="1">
    <source>
        <dbReference type="SAM" id="Phobius"/>
    </source>
</evidence>